<dbReference type="EC" id="1.1.1.133" evidence="3 6"/>
<dbReference type="SUPFAM" id="SSF51735">
    <property type="entry name" value="NAD(P)-binding Rossmann-fold domains"/>
    <property type="match status" value="1"/>
</dbReference>
<evidence type="ECO:0000256" key="1">
    <source>
        <dbReference type="ARBA" id="ARBA00004781"/>
    </source>
</evidence>
<accession>A0A6J4VID2</accession>
<reference evidence="8" key="1">
    <citation type="submission" date="2020-02" db="EMBL/GenBank/DDBJ databases">
        <authorList>
            <person name="Meier V. D."/>
        </authorList>
    </citation>
    <scope>NUCLEOTIDE SEQUENCE</scope>
    <source>
        <strain evidence="8">AVDCRST_MAG59</strain>
    </source>
</reference>
<dbReference type="InterPro" id="IPR005913">
    <property type="entry name" value="dTDP_dehydrorham_reduct"/>
</dbReference>
<dbReference type="InterPro" id="IPR029903">
    <property type="entry name" value="RmlD-like-bd"/>
</dbReference>
<dbReference type="InterPro" id="IPR036291">
    <property type="entry name" value="NAD(P)-bd_dom_sf"/>
</dbReference>
<organism evidence="8">
    <name type="scientific">uncultured Thermomicrobiales bacterium</name>
    <dbReference type="NCBI Taxonomy" id="1645740"/>
    <lineage>
        <taxon>Bacteria</taxon>
        <taxon>Pseudomonadati</taxon>
        <taxon>Thermomicrobiota</taxon>
        <taxon>Thermomicrobia</taxon>
        <taxon>Thermomicrobiales</taxon>
        <taxon>environmental samples</taxon>
    </lineage>
</organism>
<dbReference type="AlphaFoldDB" id="A0A6J4VID2"/>
<dbReference type="GO" id="GO:0019305">
    <property type="term" value="P:dTDP-rhamnose biosynthetic process"/>
    <property type="evidence" value="ECO:0007669"/>
    <property type="project" value="UniProtKB-UniPathway"/>
</dbReference>
<sequence>ARGAHLVAVSTDFVFSGAGGAPYAEDAPTDPVSAYGRTKRAGEEAVLAADPSFAVARTAWLYGGPGRHFPRTVLTALRSRGAMEAVADEAGSPTFAGDLAAALVALAATGAGGVFHLANAGRATRYELARAVAVLAGLDPETVRPTTAAAFLEKHPLPAKRPADSELRNVRAAALGVALRPWREALTEYVPRLVAEVDGGPSEQHGGTR</sequence>
<name>A0A6J4VID2_9BACT</name>
<dbReference type="PANTHER" id="PTHR10491">
    <property type="entry name" value="DTDP-4-DEHYDRORHAMNOSE REDUCTASE"/>
    <property type="match status" value="1"/>
</dbReference>
<comment type="function">
    <text evidence="6">Catalyzes the reduction of dTDP-6-deoxy-L-lyxo-4-hexulose to yield dTDP-L-rhamnose.</text>
</comment>
<gene>
    <name evidence="8" type="ORF">AVDCRST_MAG59-4453</name>
</gene>
<comment type="catalytic activity">
    <reaction evidence="5">
        <text>dTDP-beta-L-rhamnose + NADP(+) = dTDP-4-dehydro-beta-L-rhamnose + NADPH + H(+)</text>
        <dbReference type="Rhea" id="RHEA:21796"/>
        <dbReference type="ChEBI" id="CHEBI:15378"/>
        <dbReference type="ChEBI" id="CHEBI:57510"/>
        <dbReference type="ChEBI" id="CHEBI:57783"/>
        <dbReference type="ChEBI" id="CHEBI:58349"/>
        <dbReference type="ChEBI" id="CHEBI:62830"/>
        <dbReference type="EC" id="1.1.1.133"/>
    </reaction>
</comment>
<keyword evidence="6 8" id="KW-0560">Oxidoreductase</keyword>
<dbReference type="GO" id="GO:0005829">
    <property type="term" value="C:cytosol"/>
    <property type="evidence" value="ECO:0007669"/>
    <property type="project" value="TreeGrafter"/>
</dbReference>
<feature type="non-terminal residue" evidence="8">
    <location>
        <position position="1"/>
    </location>
</feature>
<evidence type="ECO:0000256" key="4">
    <source>
        <dbReference type="ARBA" id="ARBA00017099"/>
    </source>
</evidence>
<evidence type="ECO:0000313" key="8">
    <source>
        <dbReference type="EMBL" id="CAA9578777.1"/>
    </source>
</evidence>
<evidence type="ECO:0000259" key="7">
    <source>
        <dbReference type="Pfam" id="PF04321"/>
    </source>
</evidence>
<evidence type="ECO:0000256" key="2">
    <source>
        <dbReference type="ARBA" id="ARBA00010944"/>
    </source>
</evidence>
<comment type="pathway">
    <text evidence="1 6">Carbohydrate biosynthesis; dTDP-L-rhamnose biosynthesis.</text>
</comment>
<comment type="similarity">
    <text evidence="2 6">Belongs to the dTDP-4-dehydrorhamnose reductase family.</text>
</comment>
<dbReference type="Gene3D" id="3.40.50.720">
    <property type="entry name" value="NAD(P)-binding Rossmann-like Domain"/>
    <property type="match status" value="1"/>
</dbReference>
<evidence type="ECO:0000256" key="3">
    <source>
        <dbReference type="ARBA" id="ARBA00012929"/>
    </source>
</evidence>
<dbReference type="PANTHER" id="PTHR10491:SF4">
    <property type="entry name" value="METHIONINE ADENOSYLTRANSFERASE 2 SUBUNIT BETA"/>
    <property type="match status" value="1"/>
</dbReference>
<keyword evidence="6" id="KW-0521">NADP</keyword>
<protein>
    <recommendedName>
        <fullName evidence="4 6">dTDP-4-dehydrorhamnose reductase</fullName>
        <ecNumber evidence="3 6">1.1.1.133</ecNumber>
    </recommendedName>
</protein>
<dbReference type="UniPathway" id="UPA00124"/>
<dbReference type="GO" id="GO:0008831">
    <property type="term" value="F:dTDP-4-dehydrorhamnose reductase activity"/>
    <property type="evidence" value="ECO:0007669"/>
    <property type="project" value="UniProtKB-EC"/>
</dbReference>
<dbReference type="EMBL" id="CADCWF010000328">
    <property type="protein sequence ID" value="CAA9578777.1"/>
    <property type="molecule type" value="Genomic_DNA"/>
</dbReference>
<evidence type="ECO:0000256" key="5">
    <source>
        <dbReference type="ARBA" id="ARBA00048200"/>
    </source>
</evidence>
<dbReference type="Pfam" id="PF04321">
    <property type="entry name" value="RmlD_sub_bind"/>
    <property type="match status" value="1"/>
</dbReference>
<feature type="domain" description="RmlD-like substrate binding" evidence="7">
    <location>
        <begin position="2"/>
        <end position="192"/>
    </location>
</feature>
<evidence type="ECO:0000256" key="6">
    <source>
        <dbReference type="RuleBase" id="RU364082"/>
    </source>
</evidence>
<proteinExistence type="inferred from homology"/>